<dbReference type="Gene3D" id="3.40.50.300">
    <property type="entry name" value="P-loop containing nucleotide triphosphate hydrolases"/>
    <property type="match status" value="1"/>
</dbReference>
<dbReference type="EMBL" id="JMSE01000892">
    <property type="protein sequence ID" value="KDN66768.1"/>
    <property type="molecule type" value="Genomic_DNA"/>
</dbReference>
<dbReference type="OrthoDB" id="415706at2759"/>
<evidence type="ECO:0000256" key="2">
    <source>
        <dbReference type="ARBA" id="ARBA00023134"/>
    </source>
</evidence>
<dbReference type="GO" id="GO:0016020">
    <property type="term" value="C:membrane"/>
    <property type="evidence" value="ECO:0007669"/>
    <property type="project" value="TreeGrafter"/>
</dbReference>
<keyword evidence="7" id="KW-1185">Reference proteome</keyword>
<dbReference type="GO" id="GO:0048312">
    <property type="term" value="P:intracellular distribution of mitochondria"/>
    <property type="evidence" value="ECO:0007669"/>
    <property type="project" value="TreeGrafter"/>
</dbReference>
<dbReference type="SMART" id="SM00053">
    <property type="entry name" value="DYNc"/>
    <property type="match status" value="1"/>
</dbReference>
<dbReference type="InterPro" id="IPR030381">
    <property type="entry name" value="G_DYNAMIN_dom"/>
</dbReference>
<dbReference type="InterPro" id="IPR027417">
    <property type="entry name" value="P-loop_NTPase"/>
</dbReference>
<dbReference type="CDD" id="cd08771">
    <property type="entry name" value="DLP_1"/>
    <property type="match status" value="1"/>
</dbReference>
<dbReference type="HOGENOM" id="CLU_008964_7_0_1"/>
<dbReference type="AlphaFoldDB" id="A0A066XC73"/>
<proteinExistence type="predicted"/>
<dbReference type="PROSITE" id="PS51718">
    <property type="entry name" value="G_DYNAMIN_2"/>
    <property type="match status" value="1"/>
</dbReference>
<dbReference type="GO" id="GO:0006897">
    <property type="term" value="P:endocytosis"/>
    <property type="evidence" value="ECO:0007669"/>
    <property type="project" value="TreeGrafter"/>
</dbReference>
<feature type="compositionally biased region" description="Low complexity" evidence="3">
    <location>
        <begin position="869"/>
        <end position="886"/>
    </location>
</feature>
<feature type="compositionally biased region" description="Low complexity" evidence="3">
    <location>
        <begin position="696"/>
        <end position="713"/>
    </location>
</feature>
<dbReference type="eggNOG" id="KOG0446">
    <property type="taxonomic scope" value="Eukaryota"/>
</dbReference>
<dbReference type="InterPro" id="IPR022812">
    <property type="entry name" value="Dynamin"/>
</dbReference>
<feature type="compositionally biased region" description="Gly residues" evidence="3">
    <location>
        <begin position="841"/>
        <end position="852"/>
    </location>
</feature>
<evidence type="ECO:0000259" key="4">
    <source>
        <dbReference type="PROSITE" id="PS51388"/>
    </source>
</evidence>
<evidence type="ECO:0000259" key="5">
    <source>
        <dbReference type="PROSITE" id="PS51718"/>
    </source>
</evidence>
<dbReference type="Proteomes" id="UP000027238">
    <property type="component" value="Unassembled WGS sequence"/>
</dbReference>
<dbReference type="GO" id="GO:0003924">
    <property type="term" value="F:GTPase activity"/>
    <property type="evidence" value="ECO:0007669"/>
    <property type="project" value="InterPro"/>
</dbReference>
<keyword evidence="1" id="KW-0547">Nucleotide-binding</keyword>
<dbReference type="Pfam" id="PF00350">
    <property type="entry name" value="Dynamin_N"/>
    <property type="match status" value="1"/>
</dbReference>
<feature type="region of interest" description="Disordered" evidence="3">
    <location>
        <begin position="807"/>
        <end position="928"/>
    </location>
</feature>
<dbReference type="Pfam" id="PF02212">
    <property type="entry name" value="GED"/>
    <property type="match status" value="1"/>
</dbReference>
<feature type="domain" description="GED" evidence="4">
    <location>
        <begin position="601"/>
        <end position="692"/>
    </location>
</feature>
<dbReference type="GO" id="GO:0008017">
    <property type="term" value="F:microtubule binding"/>
    <property type="evidence" value="ECO:0007669"/>
    <property type="project" value="TreeGrafter"/>
</dbReference>
<dbReference type="InterPro" id="IPR001401">
    <property type="entry name" value="Dynamin_GTPase"/>
</dbReference>
<keyword evidence="2" id="KW-0342">GTP-binding</keyword>
<dbReference type="STRING" id="1173701.A0A066XC73"/>
<dbReference type="InterPro" id="IPR000375">
    <property type="entry name" value="Dynamin_stalk"/>
</dbReference>
<dbReference type="PRINTS" id="PR00195">
    <property type="entry name" value="DYNAMIN"/>
</dbReference>
<dbReference type="OMA" id="QSKPWEG"/>
<reference evidence="7" key="1">
    <citation type="journal article" date="2014" name="Genome Announc.">
        <title>Draft genome sequence of Colletotrichum sublineola, a destructive pathogen of cultivated sorghum.</title>
        <authorList>
            <person name="Baroncelli R."/>
            <person name="Sanz-Martin J.M."/>
            <person name="Rech G.E."/>
            <person name="Sukno S.A."/>
            <person name="Thon M.R."/>
        </authorList>
    </citation>
    <scope>NUCLEOTIDE SEQUENCE [LARGE SCALE GENOMIC DNA]</scope>
    <source>
        <strain evidence="7">TX430BB</strain>
    </source>
</reference>
<feature type="compositionally biased region" description="Polar residues" evidence="3">
    <location>
        <begin position="718"/>
        <end position="727"/>
    </location>
</feature>
<evidence type="ECO:0000313" key="6">
    <source>
        <dbReference type="EMBL" id="KDN66768.1"/>
    </source>
</evidence>
<dbReference type="GO" id="GO:0016559">
    <property type="term" value="P:peroxisome fission"/>
    <property type="evidence" value="ECO:0007669"/>
    <property type="project" value="TreeGrafter"/>
</dbReference>
<dbReference type="GO" id="GO:0005739">
    <property type="term" value="C:mitochondrion"/>
    <property type="evidence" value="ECO:0007669"/>
    <property type="project" value="TreeGrafter"/>
</dbReference>
<organism evidence="6 7">
    <name type="scientific">Colletotrichum sublineola</name>
    <name type="common">Sorghum anthracnose fungus</name>
    <dbReference type="NCBI Taxonomy" id="1173701"/>
    <lineage>
        <taxon>Eukaryota</taxon>
        <taxon>Fungi</taxon>
        <taxon>Dikarya</taxon>
        <taxon>Ascomycota</taxon>
        <taxon>Pezizomycotina</taxon>
        <taxon>Sordariomycetes</taxon>
        <taxon>Hypocreomycetidae</taxon>
        <taxon>Glomerellales</taxon>
        <taxon>Glomerellaceae</taxon>
        <taxon>Colletotrichum</taxon>
        <taxon>Colletotrichum graminicola species complex</taxon>
    </lineage>
</organism>
<dbReference type="SUPFAM" id="SSF52540">
    <property type="entry name" value="P-loop containing nucleoside triphosphate hydrolases"/>
    <property type="match status" value="1"/>
</dbReference>
<evidence type="ECO:0000256" key="3">
    <source>
        <dbReference type="SAM" id="MobiDB-lite"/>
    </source>
</evidence>
<feature type="region of interest" description="Disordered" evidence="3">
    <location>
        <begin position="687"/>
        <end position="785"/>
    </location>
</feature>
<dbReference type="PROSITE" id="PS51388">
    <property type="entry name" value="GED"/>
    <property type="match status" value="1"/>
</dbReference>
<feature type="compositionally biased region" description="Gly residues" evidence="3">
    <location>
        <begin position="887"/>
        <end position="901"/>
    </location>
</feature>
<comment type="caution">
    <text evidence="6">The sequence shown here is derived from an EMBL/GenBank/DDBJ whole genome shotgun (WGS) entry which is preliminary data.</text>
</comment>
<gene>
    <name evidence="6" type="ORF">CSUB01_08255</name>
</gene>
<dbReference type="GO" id="GO:0000266">
    <property type="term" value="P:mitochondrial fission"/>
    <property type="evidence" value="ECO:0007669"/>
    <property type="project" value="TreeGrafter"/>
</dbReference>
<dbReference type="InterPro" id="IPR045063">
    <property type="entry name" value="Dynamin_N"/>
</dbReference>
<evidence type="ECO:0000256" key="1">
    <source>
        <dbReference type="ARBA" id="ARBA00022741"/>
    </source>
</evidence>
<feature type="domain" description="Dynamin-type G" evidence="5">
    <location>
        <begin position="37"/>
        <end position="316"/>
    </location>
</feature>
<name>A0A066XC73_COLSU</name>
<dbReference type="PANTHER" id="PTHR11566">
    <property type="entry name" value="DYNAMIN"/>
    <property type="match status" value="1"/>
</dbReference>
<dbReference type="GO" id="GO:0005874">
    <property type="term" value="C:microtubule"/>
    <property type="evidence" value="ECO:0007669"/>
    <property type="project" value="TreeGrafter"/>
</dbReference>
<dbReference type="InterPro" id="IPR020850">
    <property type="entry name" value="GED_dom"/>
</dbReference>
<protein>
    <submittedName>
        <fullName evidence="6">Putative dynamin family protein</fullName>
    </submittedName>
</protein>
<dbReference type="Pfam" id="PF01031">
    <property type="entry name" value="Dynamin_M"/>
    <property type="match status" value="1"/>
</dbReference>
<evidence type="ECO:0000313" key="7">
    <source>
        <dbReference type="Proteomes" id="UP000027238"/>
    </source>
</evidence>
<dbReference type="GO" id="GO:0005525">
    <property type="term" value="F:GTP binding"/>
    <property type="evidence" value="ECO:0007669"/>
    <property type="project" value="InterPro"/>
</dbReference>
<accession>A0A066XC73</accession>
<sequence length="928" mass="99569">MAQINIDSAALDELNSAETRTLFDAADKLSSLGVGRIVNLPQIIVVGDQSSGKSSVLEAISHVHFPVQGGVCTRFATELVLRPSSRRCVTASVRFADSNKPGHSLQIADFNHDDISKIISDAKEVMGISDKGRDFSEDVLRLEIEGPDMYPLTLVDLPGIFHNETATQSAEGMRTVKKLVESYMKKPNSIILTVIAANNQLANQVVMRKAETHDPTKTRTLGVITKPDLLPPGSSNENEYLQVVRGRDTANNLRLGWHVLRNRADYEEDIGPRDTVEEEFFKSGAWASIPAANRGVAALRSKLSHILHDHIKGSLPAVLDDIQAKLSEREVELEKLGIPRSTTEDMRAYLIDIAGNFQRLVRDGIRGHYNDPFFGGFNGRERKLRSRLRNFNRAIRHLLLTCGAAQEVIGRSYGPLNEYETPGYLSDLLHSYYDDIGCPEYIDWKELTKQLEDQAAANQGTEFPGYANMDIVIQLFQKQAQPWQKISEVHLDKVVGVVKAFVDEAFEHIIGPSSSSSTTSAILSTSVDQFFDEKEKVLSAKLKEILRPFKEGYALPLDADFHEAMKKTIAERTAAQNKGGDGSDLGSESGIASYDGNDFGIERVVDTMQTFYDMALRTFTDNLINLAIESCLIQDLPAIFTPKLVNRMDNERLAELAAESEEIRNHRSQLREDIKLLKQGLEQCRRYKPRGTAALPPSTRVTPPTPRQHTPTPAGSKSAGSTNLSETLDSKAEAAAKGSSPKSTTPAPPKAPPGTGLFGSSPVWSSSLKEANKPTNPFASFGKPVTSTGTGKEAISAFGAEQPSGIFASSATSLPSAKKGITEQPSGGFGGFGRTASGSMASGGFGGFGGTASGSTATPPKGIFGGLGTASPSSSSSASKTPFSGVGSFGSSGSSTGGGLFGSSSKLDFSTPPGEVIGSKAPAQSASS</sequence>
<dbReference type="InterPro" id="IPR003130">
    <property type="entry name" value="GED"/>
</dbReference>
<dbReference type="PANTHER" id="PTHR11566:SF149">
    <property type="entry name" value="GTPASE, PUTATIVE (AFU_ORTHOLOGUE AFUA_6G11890)-RELATED"/>
    <property type="match status" value="1"/>
</dbReference>
<feature type="compositionally biased region" description="Polar residues" evidence="3">
    <location>
        <begin position="762"/>
        <end position="778"/>
    </location>
</feature>